<accession>A0A173U7L9</accession>
<reference evidence="5 6" key="1">
    <citation type="submission" date="2015-09" db="EMBL/GenBank/DDBJ databases">
        <authorList>
            <consortium name="Pathogen Informatics"/>
        </authorList>
    </citation>
    <scope>NUCLEOTIDE SEQUENCE [LARGE SCALE GENOMIC DNA]</scope>
    <source>
        <strain evidence="5 6">2789STDY5608868</strain>
    </source>
</reference>
<dbReference type="RefSeq" id="WP_055259485.1">
    <property type="nucleotide sequence ID" value="NZ_CYXT01000023.1"/>
</dbReference>
<dbReference type="Gene3D" id="1.10.530.10">
    <property type="match status" value="1"/>
</dbReference>
<sequence length="417" mass="46910">MRRKLVSSLLCMMMMCTVCTPAYADETVTADTSVTTEVTTTESTTADATTTAAQKKVQKVDKKAKQTKTKKKKANTKKQKKEKKNSKKKKAPKNSNKKDSSFVQEAPKKKITFVVKKTQGQLEKLAKEKRDAANHVKEKKAEKKEYQEKLQMIQDFYTQWNYGAYIGIQSSSDQSLDNLNDPADQTIKQLADNLNDTELMQASMNYHFGLQDQKNILIMMDSQDSIDLQPIIEKKKASYQSSIQSIDQEIKKLKTSIQVADHSMKLIENKKSIVFDPMNLLKKSNLTKDKAKKILKGTALEDCSDYFIECEEKYGVNAIGIMAIAVHESAWGTSRRAQEDHNLTGYGVYSDSAKGINAPSKEDNLLMTAKLLKESYLTKSGSHYKGTSLMAVNESYCTSGDWAINVTTHAYTLMDRL</sequence>
<feature type="chain" id="PRO_5008012843" evidence="3">
    <location>
        <begin position="25"/>
        <end position="417"/>
    </location>
</feature>
<feature type="region of interest" description="Disordered" evidence="2">
    <location>
        <begin position="37"/>
        <end position="104"/>
    </location>
</feature>
<dbReference type="GO" id="GO:0004040">
    <property type="term" value="F:amidase activity"/>
    <property type="evidence" value="ECO:0007669"/>
    <property type="project" value="InterPro"/>
</dbReference>
<gene>
    <name evidence="5" type="ORF">ERS852425_02677</name>
</gene>
<evidence type="ECO:0000313" key="6">
    <source>
        <dbReference type="Proteomes" id="UP000095598"/>
    </source>
</evidence>
<evidence type="ECO:0000256" key="2">
    <source>
        <dbReference type="SAM" id="MobiDB-lite"/>
    </source>
</evidence>
<evidence type="ECO:0000256" key="3">
    <source>
        <dbReference type="SAM" id="SignalP"/>
    </source>
</evidence>
<feature type="coiled-coil region" evidence="1">
    <location>
        <begin position="115"/>
        <end position="156"/>
    </location>
</feature>
<feature type="compositionally biased region" description="Basic residues" evidence="2">
    <location>
        <begin position="65"/>
        <end position="92"/>
    </location>
</feature>
<dbReference type="InterPro" id="IPR002901">
    <property type="entry name" value="MGlyc_endo_b_GlcNAc-like_dom"/>
</dbReference>
<feature type="compositionally biased region" description="Low complexity" evidence="2">
    <location>
        <begin position="37"/>
        <end position="55"/>
    </location>
</feature>
<organism evidence="5 6">
    <name type="scientific">Anaerostipes hadrus</name>
    <dbReference type="NCBI Taxonomy" id="649756"/>
    <lineage>
        <taxon>Bacteria</taxon>
        <taxon>Bacillati</taxon>
        <taxon>Bacillota</taxon>
        <taxon>Clostridia</taxon>
        <taxon>Lachnospirales</taxon>
        <taxon>Lachnospiraceae</taxon>
        <taxon>Anaerostipes</taxon>
    </lineage>
</organism>
<feature type="signal peptide" evidence="3">
    <location>
        <begin position="1"/>
        <end position="24"/>
    </location>
</feature>
<evidence type="ECO:0000256" key="1">
    <source>
        <dbReference type="SAM" id="Coils"/>
    </source>
</evidence>
<dbReference type="Pfam" id="PF01832">
    <property type="entry name" value="Glucosaminidase"/>
    <property type="match status" value="1"/>
</dbReference>
<evidence type="ECO:0000313" key="5">
    <source>
        <dbReference type="EMBL" id="CUN10921.1"/>
    </source>
</evidence>
<name>A0A173U7L9_ANAHA</name>
<dbReference type="AlphaFoldDB" id="A0A173U7L9"/>
<dbReference type="Proteomes" id="UP000095598">
    <property type="component" value="Unassembled WGS sequence"/>
</dbReference>
<keyword evidence="1" id="KW-0175">Coiled coil</keyword>
<dbReference type="EMBL" id="CYXT01000023">
    <property type="protein sequence ID" value="CUN10921.1"/>
    <property type="molecule type" value="Genomic_DNA"/>
</dbReference>
<evidence type="ECO:0000259" key="4">
    <source>
        <dbReference type="Pfam" id="PF01832"/>
    </source>
</evidence>
<feature type="domain" description="Mannosyl-glycoprotein endo-beta-N-acetylglucosamidase-like" evidence="4">
    <location>
        <begin position="305"/>
        <end position="406"/>
    </location>
</feature>
<keyword evidence="3" id="KW-0732">Signal</keyword>
<proteinExistence type="predicted"/>
<protein>
    <submittedName>
        <fullName evidence="5">Beta-N-acetylglucosaminidase</fullName>
    </submittedName>
</protein>